<dbReference type="Gene3D" id="2.170.270.10">
    <property type="entry name" value="SET domain"/>
    <property type="match status" value="1"/>
</dbReference>
<evidence type="ECO:0000256" key="12">
    <source>
        <dbReference type="ARBA" id="ARBA00022603"/>
    </source>
</evidence>
<dbReference type="FunFam" id="3.30.160.60:FF:000601">
    <property type="entry name" value="Histone-lysine N-methyltransferase PRDM9"/>
    <property type="match status" value="1"/>
</dbReference>
<feature type="region of interest" description="Disordered" evidence="43">
    <location>
        <begin position="109"/>
        <end position="176"/>
    </location>
</feature>
<dbReference type="GO" id="GO:0140999">
    <property type="term" value="F:histone H3K4 trimethyltransferase activity"/>
    <property type="evidence" value="ECO:0007669"/>
    <property type="project" value="UniProtKB-EC"/>
</dbReference>
<dbReference type="Pfam" id="PF00096">
    <property type="entry name" value="zf-C2H2"/>
    <property type="match status" value="8"/>
</dbReference>
<comment type="catalytic activity">
    <reaction evidence="26">
        <text>L-lysyl-[protein] + S-adenosyl-L-methionine = N(6)-methyl-L-lysyl-[protein] + S-adenosyl-L-homocysteine + H(+)</text>
        <dbReference type="Rhea" id="RHEA:51736"/>
        <dbReference type="Rhea" id="RHEA-COMP:9752"/>
        <dbReference type="Rhea" id="RHEA-COMP:13053"/>
        <dbReference type="ChEBI" id="CHEBI:15378"/>
        <dbReference type="ChEBI" id="CHEBI:29969"/>
        <dbReference type="ChEBI" id="CHEBI:57856"/>
        <dbReference type="ChEBI" id="CHEBI:59789"/>
        <dbReference type="ChEBI" id="CHEBI:61929"/>
    </reaction>
    <physiologicalReaction direction="left-to-right" evidence="26">
        <dbReference type="Rhea" id="RHEA:51737"/>
    </physiologicalReaction>
</comment>
<sequence>MSPDREPQERPEGDAGRPGRAAQADDAFKDIAVYFSRADWAAMGAWEKGRYRNVKSNYEVLLGLGLRAPRPAFMCRRRRAAAPRAAASDDSDEEWTPRQRVKPSWVAFRGEQSKHHKAMSRPSLSNESSLKELSRTANLLTASDSEQAQKPLSPPVEASASGEHIREKSESRRKEMDVKMYSLRERKGHVYQEVSEPQDDDYLYCEKCQNFFIDSCAVHGPPTFVMDSVVDKGHPHRSALTLPPGLRIGPSGIPEAGLGVWNEAADLPVGLHFGPYEGHITEDEEAANGGYSWLITKGRNCYEYVDGKDKSWANWMRYVNCARDDEEQNLVAFQYQRQIFYRTCRVVSPGCELLVWYGDEYGQELGIKWGSKWKRELTAGRAEPKPEIHPCPSCSLAFSTQNFLSRHVKLNHPSQSLPGASSRKHPQPEEPCPVDQNQQQQHSSTHSWNDKAERREVKERSAPLLQKISQRRVSRAVLKPCREQMGSSSESEQMMQEEPSTGQRAHPESTEKLSVGGGTSRIVALGQGGCGQSFDDGSQLLTHQRTHSGEKHHVCRECGRGFTRKSSLITHQRTHSGERPYVCRECGRGFTQKSDLIKHQRTHSGERPYVCRECGRGFTCQSHLITHQRTHSGERPYVCRECGRGFTQKSGLITHQRTHSGEKPYVCRECGRGFTRKSSLITHQRTHSGERPYVCRECGRGFTQKSGLITHQRTHSGEKPYVCRECGRGFTDKSGLITHQRTHSGERPYVCRECGRGFTRKSHLLRHQRTHSGEKPHVCRKS</sequence>
<evidence type="ECO:0000256" key="3">
    <source>
        <dbReference type="ARBA" id="ARBA00004286"/>
    </source>
</evidence>
<keyword evidence="18" id="KW-0862">Zinc</keyword>
<evidence type="ECO:0000256" key="9">
    <source>
        <dbReference type="ARBA" id="ARBA00012188"/>
    </source>
</evidence>
<evidence type="ECO:0000256" key="15">
    <source>
        <dbReference type="ARBA" id="ARBA00022723"/>
    </source>
</evidence>
<feature type="compositionally biased region" description="Basic and acidic residues" evidence="43">
    <location>
        <begin position="1"/>
        <end position="17"/>
    </location>
</feature>
<evidence type="ECO:0000256" key="1">
    <source>
        <dbReference type="ARBA" id="ARBA00003767"/>
    </source>
</evidence>
<dbReference type="Pfam" id="PF09514">
    <property type="entry name" value="SSXRD"/>
    <property type="match status" value="1"/>
</dbReference>
<feature type="compositionally biased region" description="Polar residues" evidence="43">
    <location>
        <begin position="135"/>
        <end position="150"/>
    </location>
</feature>
<evidence type="ECO:0000256" key="36">
    <source>
        <dbReference type="ARBA" id="ARBA00076494"/>
    </source>
</evidence>
<comment type="catalytic activity">
    <reaction evidence="32">
        <text>N(6)-methyl-L-lysyl-[protein] + S-adenosyl-L-methionine = N(6),N(6)-dimethyl-L-lysyl-[protein] + S-adenosyl-L-homocysteine + H(+)</text>
        <dbReference type="Rhea" id="RHEA:54196"/>
        <dbReference type="Rhea" id="RHEA-COMP:13053"/>
        <dbReference type="Rhea" id="RHEA-COMP:13827"/>
        <dbReference type="ChEBI" id="CHEBI:15378"/>
        <dbReference type="ChEBI" id="CHEBI:57856"/>
        <dbReference type="ChEBI" id="CHEBI:59789"/>
        <dbReference type="ChEBI" id="CHEBI:61929"/>
        <dbReference type="ChEBI" id="CHEBI:61976"/>
    </reaction>
    <physiologicalReaction direction="left-to-right" evidence="32">
        <dbReference type="Rhea" id="RHEA:54197"/>
    </physiologicalReaction>
</comment>
<dbReference type="Pfam" id="PF21225">
    <property type="entry name" value="zf-C2H2_5"/>
    <property type="match status" value="1"/>
</dbReference>
<dbReference type="InterPro" id="IPR050331">
    <property type="entry name" value="Zinc_finger"/>
</dbReference>
<dbReference type="InterPro" id="IPR044417">
    <property type="entry name" value="PRDM7_9_PR-SET"/>
</dbReference>
<organism evidence="48 49">
    <name type="scientific">Phyllostomus discolor</name>
    <name type="common">pale spear-nosed bat</name>
    <dbReference type="NCBI Taxonomy" id="89673"/>
    <lineage>
        <taxon>Eukaryota</taxon>
        <taxon>Metazoa</taxon>
        <taxon>Chordata</taxon>
        <taxon>Craniata</taxon>
        <taxon>Vertebrata</taxon>
        <taxon>Euteleostomi</taxon>
        <taxon>Mammalia</taxon>
        <taxon>Eutheria</taxon>
        <taxon>Laurasiatheria</taxon>
        <taxon>Chiroptera</taxon>
        <taxon>Yangochiroptera</taxon>
        <taxon>Phyllostomidae</taxon>
        <taxon>Phyllostominae</taxon>
        <taxon>Phyllostomus</taxon>
    </lineage>
</organism>
<feature type="domain" description="SET" evidence="45">
    <location>
        <begin position="244"/>
        <end position="358"/>
    </location>
</feature>
<dbReference type="Gene3D" id="3.30.160.60">
    <property type="entry name" value="Classic Zinc Finger"/>
    <property type="match status" value="10"/>
</dbReference>
<evidence type="ECO:0000256" key="17">
    <source>
        <dbReference type="ARBA" id="ARBA00022771"/>
    </source>
</evidence>
<evidence type="ECO:0000256" key="37">
    <source>
        <dbReference type="ARBA" id="ARBA00076659"/>
    </source>
</evidence>
<evidence type="ECO:0000256" key="26">
    <source>
        <dbReference type="ARBA" id="ARBA00047738"/>
    </source>
</evidence>
<evidence type="ECO:0000256" key="14">
    <source>
        <dbReference type="ARBA" id="ARBA00022691"/>
    </source>
</evidence>
<evidence type="ECO:0000256" key="10">
    <source>
        <dbReference type="ARBA" id="ARBA00022454"/>
    </source>
</evidence>
<evidence type="ECO:0000256" key="40">
    <source>
        <dbReference type="ARBA" id="ARBA00080805"/>
    </source>
</evidence>
<evidence type="ECO:0000259" key="44">
    <source>
        <dbReference type="PROSITE" id="PS50157"/>
    </source>
</evidence>
<comment type="catalytic activity">
    <reaction evidence="31">
        <text>L-lysyl(4)-[histone H3] + 3 S-adenosyl-L-methionine = N(6),N(6),N(6)-trimethyl-L-lysyl(4)-[histone H3] + 3 S-adenosyl-L-homocysteine + 3 H(+)</text>
        <dbReference type="Rhea" id="RHEA:60260"/>
        <dbReference type="Rhea" id="RHEA-COMP:15537"/>
        <dbReference type="Rhea" id="RHEA-COMP:15547"/>
        <dbReference type="ChEBI" id="CHEBI:15378"/>
        <dbReference type="ChEBI" id="CHEBI:29969"/>
        <dbReference type="ChEBI" id="CHEBI:57856"/>
        <dbReference type="ChEBI" id="CHEBI:59789"/>
        <dbReference type="ChEBI" id="CHEBI:61961"/>
        <dbReference type="EC" id="2.1.1.354"/>
    </reaction>
    <physiologicalReaction direction="left-to-right" evidence="31">
        <dbReference type="Rhea" id="RHEA:60261"/>
    </physiologicalReaction>
</comment>
<evidence type="ECO:0000256" key="29">
    <source>
        <dbReference type="ARBA" id="ARBA00050525"/>
    </source>
</evidence>
<evidence type="ECO:0000256" key="31">
    <source>
        <dbReference type="ARBA" id="ARBA00052951"/>
    </source>
</evidence>
<evidence type="ECO:0000256" key="19">
    <source>
        <dbReference type="ARBA" id="ARBA00022853"/>
    </source>
</evidence>
<dbReference type="GO" id="GO:0035825">
    <property type="term" value="P:homologous recombination"/>
    <property type="evidence" value="ECO:0007669"/>
    <property type="project" value="UniProtKB-ARBA"/>
</dbReference>
<evidence type="ECO:0000256" key="27">
    <source>
        <dbReference type="ARBA" id="ARBA00048226"/>
    </source>
</evidence>
<feature type="compositionally biased region" description="Basic and acidic residues" evidence="43">
    <location>
        <begin position="163"/>
        <end position="176"/>
    </location>
</feature>
<dbReference type="InterPro" id="IPR036236">
    <property type="entry name" value="Znf_C2H2_sf"/>
</dbReference>
<feature type="domain" description="C2H2-type" evidence="44">
    <location>
        <begin position="693"/>
        <end position="720"/>
    </location>
</feature>
<gene>
    <name evidence="48" type="ORF">HJG60_009179</name>
</gene>
<feature type="domain" description="C2H2-type" evidence="44">
    <location>
        <begin position="637"/>
        <end position="664"/>
    </location>
</feature>
<dbReference type="GO" id="GO:0032259">
    <property type="term" value="P:methylation"/>
    <property type="evidence" value="ECO:0007669"/>
    <property type="project" value="UniProtKB-KW"/>
</dbReference>
<evidence type="ECO:0000256" key="25">
    <source>
        <dbReference type="ARBA" id="ARBA00023254"/>
    </source>
</evidence>
<dbReference type="InterPro" id="IPR019041">
    <property type="entry name" value="SSXRD_motif"/>
</dbReference>
<keyword evidence="23" id="KW-0804">Transcription</keyword>
<evidence type="ECO:0000256" key="39">
    <source>
        <dbReference type="ARBA" id="ARBA00080666"/>
    </source>
</evidence>
<dbReference type="EC" id="2.1.1.362" evidence="9"/>
<feature type="region of interest" description="Disordered" evidence="43">
    <location>
        <begin position="411"/>
        <end position="515"/>
    </location>
</feature>
<keyword evidence="20" id="KW-0805">Transcription regulation</keyword>
<dbReference type="EC" id="2.1.1.359" evidence="5"/>
<feature type="domain" description="C2H2-type" evidence="44">
    <location>
        <begin position="553"/>
        <end position="580"/>
    </location>
</feature>
<dbReference type="GO" id="GO:0005654">
    <property type="term" value="C:nucleoplasm"/>
    <property type="evidence" value="ECO:0007669"/>
    <property type="project" value="UniProtKB-ARBA"/>
</dbReference>
<dbReference type="FunFam" id="3.30.160.60:FF:000155">
    <property type="entry name" value="zinc finger protein 133 isoform X1"/>
    <property type="match status" value="6"/>
</dbReference>
<keyword evidence="16" id="KW-0677">Repeat</keyword>
<evidence type="ECO:0000256" key="33">
    <source>
        <dbReference type="ARBA" id="ARBA00072902"/>
    </source>
</evidence>
<dbReference type="GO" id="GO:0010845">
    <property type="term" value="P:positive regulation of reciprocal meiotic recombination"/>
    <property type="evidence" value="ECO:0007669"/>
    <property type="project" value="UniProtKB-ARBA"/>
</dbReference>
<evidence type="ECO:0000256" key="41">
    <source>
        <dbReference type="ARBA" id="ARBA00082173"/>
    </source>
</evidence>
<evidence type="ECO:0000256" key="22">
    <source>
        <dbReference type="ARBA" id="ARBA00023159"/>
    </source>
</evidence>
<dbReference type="InterPro" id="IPR036051">
    <property type="entry name" value="KRAB_dom_sf"/>
</dbReference>
<comment type="catalytic activity">
    <reaction evidence="29">
        <text>L-lysyl(36)-[histone H3] + 3 S-adenosyl-L-methionine = N(6),N(6),N(6)-trimethyl-L-lysyl(36)-[histone H3] + 3 S-adenosyl-L-homocysteine + 3 H(+)</text>
        <dbReference type="Rhea" id="RHEA:60324"/>
        <dbReference type="Rhea" id="RHEA-COMP:9785"/>
        <dbReference type="Rhea" id="RHEA-COMP:15536"/>
        <dbReference type="ChEBI" id="CHEBI:15378"/>
        <dbReference type="ChEBI" id="CHEBI:29969"/>
        <dbReference type="ChEBI" id="CHEBI:57856"/>
        <dbReference type="ChEBI" id="CHEBI:59789"/>
        <dbReference type="ChEBI" id="CHEBI:61961"/>
        <dbReference type="EC" id="2.1.1.359"/>
    </reaction>
    <physiologicalReaction direction="left-to-right" evidence="29">
        <dbReference type="Rhea" id="RHEA:60325"/>
    </physiologicalReaction>
</comment>
<feature type="compositionally biased region" description="Low complexity" evidence="43">
    <location>
        <begin position="483"/>
        <end position="500"/>
    </location>
</feature>
<feature type="domain" description="C2H2-type" evidence="44">
    <location>
        <begin position="581"/>
        <end position="608"/>
    </location>
</feature>
<comment type="subcellular location">
    <subcellularLocation>
        <location evidence="3">Chromosome</location>
    </subcellularLocation>
    <subcellularLocation>
        <location evidence="2">Nucleus</location>
    </subcellularLocation>
</comment>
<evidence type="ECO:0000256" key="11">
    <source>
        <dbReference type="ARBA" id="ARBA00022481"/>
    </source>
</evidence>
<dbReference type="GO" id="GO:0140944">
    <property type="term" value="F:histone H4K20 monomethyltransferase activity"/>
    <property type="evidence" value="ECO:0007669"/>
    <property type="project" value="UniProtKB-EC"/>
</dbReference>
<evidence type="ECO:0000259" key="46">
    <source>
        <dbReference type="PROSITE" id="PS50805"/>
    </source>
</evidence>
<evidence type="ECO:0000256" key="18">
    <source>
        <dbReference type="ARBA" id="ARBA00022833"/>
    </source>
</evidence>
<dbReference type="GO" id="GO:0008270">
    <property type="term" value="F:zinc ion binding"/>
    <property type="evidence" value="ECO:0007669"/>
    <property type="project" value="UniProtKB-KW"/>
</dbReference>
<evidence type="ECO:0000256" key="2">
    <source>
        <dbReference type="ARBA" id="ARBA00004123"/>
    </source>
</evidence>
<feature type="region of interest" description="Disordered" evidence="43">
    <location>
        <begin position="1"/>
        <end position="24"/>
    </location>
</feature>
<reference evidence="48 49" key="1">
    <citation type="journal article" date="2020" name="Nature">
        <title>Six reference-quality genomes reveal evolution of bat adaptations.</title>
        <authorList>
            <person name="Jebb D."/>
            <person name="Huang Z."/>
            <person name="Pippel M."/>
            <person name="Hughes G.M."/>
            <person name="Lavrichenko K."/>
            <person name="Devanna P."/>
            <person name="Winkler S."/>
            <person name="Jermiin L.S."/>
            <person name="Skirmuntt E.C."/>
            <person name="Katzourakis A."/>
            <person name="Burkitt-Gray L."/>
            <person name="Ray D.A."/>
            <person name="Sullivan K.A.M."/>
            <person name="Roscito J.G."/>
            <person name="Kirilenko B.M."/>
            <person name="Davalos L.M."/>
            <person name="Corthals A.P."/>
            <person name="Power M.L."/>
            <person name="Jones G."/>
            <person name="Ransome R.D."/>
            <person name="Dechmann D.K.N."/>
            <person name="Locatelli A.G."/>
            <person name="Puechmaille S.J."/>
            <person name="Fedrigo O."/>
            <person name="Jarvis E.D."/>
            <person name="Hiller M."/>
            <person name="Vernes S.C."/>
            <person name="Myers E.W."/>
            <person name="Teeling E.C."/>
        </authorList>
    </citation>
    <scope>NUCLEOTIDE SEQUENCE [LARGE SCALE GENOMIC DNA]</scope>
    <source>
        <strain evidence="48">Bat1K_MPI-CBG_1</strain>
    </source>
</reference>
<dbReference type="CDD" id="cd07765">
    <property type="entry name" value="KRAB_A-box"/>
    <property type="match status" value="1"/>
</dbReference>
<dbReference type="PROSITE" id="PS50157">
    <property type="entry name" value="ZINC_FINGER_C2H2_2"/>
    <property type="match status" value="10"/>
</dbReference>
<evidence type="ECO:0000256" key="28">
    <source>
        <dbReference type="ARBA" id="ARBA00048710"/>
    </source>
</evidence>
<evidence type="ECO:0000256" key="21">
    <source>
        <dbReference type="ARBA" id="ARBA00023125"/>
    </source>
</evidence>
<evidence type="ECO:0000256" key="34">
    <source>
        <dbReference type="ARBA" id="ARBA00075660"/>
    </source>
</evidence>
<dbReference type="FunFam" id="3.30.160.60:FF:001312">
    <property type="entry name" value="Histone-lysine N-methyltransferase PRDM9"/>
    <property type="match status" value="1"/>
</dbReference>
<comment type="catalytic activity">
    <reaction evidence="27">
        <text>L-lysyl(20)-[histone H4] + S-adenosyl-L-methionine = N(6)-methyl-L-lysyl(20)-[histone H4] + S-adenosyl-L-homocysteine + H(+)</text>
        <dbReference type="Rhea" id="RHEA:60344"/>
        <dbReference type="Rhea" id="RHEA-COMP:15554"/>
        <dbReference type="Rhea" id="RHEA-COMP:15555"/>
        <dbReference type="ChEBI" id="CHEBI:15378"/>
        <dbReference type="ChEBI" id="CHEBI:29969"/>
        <dbReference type="ChEBI" id="CHEBI:57856"/>
        <dbReference type="ChEBI" id="CHEBI:59789"/>
        <dbReference type="ChEBI" id="CHEBI:61929"/>
        <dbReference type="EC" id="2.1.1.361"/>
    </reaction>
    <physiologicalReaction direction="left-to-right" evidence="27">
        <dbReference type="Rhea" id="RHEA:60345"/>
    </physiologicalReaction>
</comment>
<proteinExistence type="inferred from homology"/>
<dbReference type="GO" id="GO:0010844">
    <property type="term" value="F:recombination hotspot binding"/>
    <property type="evidence" value="ECO:0007669"/>
    <property type="project" value="TreeGrafter"/>
</dbReference>
<dbReference type="AlphaFoldDB" id="A0A833YMA1"/>
<evidence type="ECO:0000256" key="7">
    <source>
        <dbReference type="ARBA" id="ARBA00012183"/>
    </source>
</evidence>
<dbReference type="PROSITE" id="PS50805">
    <property type="entry name" value="KRAB"/>
    <property type="match status" value="1"/>
</dbReference>
<dbReference type="GO" id="GO:0140941">
    <property type="term" value="F:histone H4K20me methyltransferase activity"/>
    <property type="evidence" value="ECO:0007669"/>
    <property type="project" value="UniProtKB-EC"/>
</dbReference>
<dbReference type="GO" id="GO:0140955">
    <property type="term" value="F:histone H3K36 trimethyltransferase activity"/>
    <property type="evidence" value="ECO:0007669"/>
    <property type="project" value="UniProtKB-EC"/>
</dbReference>
<dbReference type="SUPFAM" id="SSF57667">
    <property type="entry name" value="beta-beta-alpha zinc fingers"/>
    <property type="match status" value="5"/>
</dbReference>
<dbReference type="SUPFAM" id="SSF82199">
    <property type="entry name" value="SET domain"/>
    <property type="match status" value="1"/>
</dbReference>
<dbReference type="PROSITE" id="PS50806">
    <property type="entry name" value="KRAB_RELATED"/>
    <property type="match status" value="1"/>
</dbReference>
<feature type="domain" description="C2H2-type" evidence="44">
    <location>
        <begin position="721"/>
        <end position="748"/>
    </location>
</feature>
<evidence type="ECO:0000256" key="35">
    <source>
        <dbReference type="ARBA" id="ARBA00076318"/>
    </source>
</evidence>
<dbReference type="CDD" id="cd19193">
    <property type="entry name" value="PR-SET_PRDM7_9"/>
    <property type="match status" value="1"/>
</dbReference>
<keyword evidence="17 42" id="KW-0863">Zinc-finger</keyword>
<keyword evidence="21" id="KW-0238">DNA-binding</keyword>
<feature type="domain" description="KRAB-related" evidence="47">
    <location>
        <begin position="23"/>
        <end position="86"/>
    </location>
</feature>
<dbReference type="InterPro" id="IPR013087">
    <property type="entry name" value="Znf_C2H2_type"/>
</dbReference>
<dbReference type="FunFam" id="3.30.160.60:FF:002343">
    <property type="entry name" value="Zinc finger protein 33A"/>
    <property type="match status" value="1"/>
</dbReference>
<evidence type="ECO:0000259" key="45">
    <source>
        <dbReference type="PROSITE" id="PS50280"/>
    </source>
</evidence>
<dbReference type="Proteomes" id="UP000664940">
    <property type="component" value="Unassembled WGS sequence"/>
</dbReference>
<dbReference type="EC" id="2.1.1.354" evidence="6"/>
<dbReference type="InterPro" id="IPR003655">
    <property type="entry name" value="aKRAB"/>
</dbReference>
<keyword evidence="15" id="KW-0479">Metal-binding</keyword>
<evidence type="ECO:0000259" key="47">
    <source>
        <dbReference type="PROSITE" id="PS50806"/>
    </source>
</evidence>
<evidence type="ECO:0000256" key="23">
    <source>
        <dbReference type="ARBA" id="ARBA00023163"/>
    </source>
</evidence>
<evidence type="ECO:0000313" key="48">
    <source>
        <dbReference type="EMBL" id="KAF6078330.1"/>
    </source>
</evidence>
<dbReference type="FunFam" id="2.170.270.10:FF:000031">
    <property type="entry name" value="probable histone-lysine N-methyltransferase PRDM7"/>
    <property type="match status" value="1"/>
</dbReference>
<evidence type="ECO:0000256" key="16">
    <source>
        <dbReference type="ARBA" id="ARBA00022737"/>
    </source>
</evidence>
<dbReference type="GO" id="GO:0140949">
    <property type="term" value="F:histone H3K9 trimethyltransferase activity"/>
    <property type="evidence" value="ECO:0007669"/>
    <property type="project" value="UniProtKB-EC"/>
</dbReference>
<feature type="domain" description="C2H2-type" evidence="44">
    <location>
        <begin position="749"/>
        <end position="776"/>
    </location>
</feature>
<dbReference type="EMBL" id="JABVXQ010000014">
    <property type="protein sequence ID" value="KAF6078330.1"/>
    <property type="molecule type" value="Genomic_DNA"/>
</dbReference>
<dbReference type="GO" id="GO:0061982">
    <property type="term" value="P:meiosis I cell cycle process"/>
    <property type="evidence" value="ECO:0007669"/>
    <property type="project" value="UniProtKB-ARBA"/>
</dbReference>
<dbReference type="EC" id="2.1.1.361" evidence="8"/>
<dbReference type="InterPro" id="IPR046341">
    <property type="entry name" value="SET_dom_sf"/>
</dbReference>
<evidence type="ECO:0000256" key="24">
    <source>
        <dbReference type="ARBA" id="ARBA00023242"/>
    </source>
</evidence>
<keyword evidence="22" id="KW-0010">Activator</keyword>
<feature type="domain" description="C2H2-type" evidence="44">
    <location>
        <begin position="665"/>
        <end position="692"/>
    </location>
</feature>
<keyword evidence="10" id="KW-0158">Chromosome</keyword>
<comment type="catalytic activity">
    <reaction evidence="30">
        <text>L-lysyl(9)-[histone H3] + 3 S-adenosyl-L-methionine = N(6),N(6),N(6)-trimethyl-L-lysyl(9)-[histone H3] + 3 S-adenosyl-L-homocysteine + 3 H(+)</text>
        <dbReference type="Rhea" id="RHEA:60276"/>
        <dbReference type="Rhea" id="RHEA-COMP:15538"/>
        <dbReference type="Rhea" id="RHEA-COMP:15546"/>
        <dbReference type="ChEBI" id="CHEBI:15378"/>
        <dbReference type="ChEBI" id="CHEBI:29969"/>
        <dbReference type="ChEBI" id="CHEBI:57856"/>
        <dbReference type="ChEBI" id="CHEBI:59789"/>
        <dbReference type="ChEBI" id="CHEBI:61961"/>
        <dbReference type="EC" id="2.1.1.355"/>
    </reaction>
    <physiologicalReaction direction="left-to-right" evidence="30">
        <dbReference type="Rhea" id="RHEA:60277"/>
    </physiologicalReaction>
</comment>
<dbReference type="InterPro" id="IPR001909">
    <property type="entry name" value="KRAB"/>
</dbReference>
<keyword evidence="14" id="KW-0949">S-adenosyl-L-methionine</keyword>
<dbReference type="PROSITE" id="PS50280">
    <property type="entry name" value="SET"/>
    <property type="match status" value="1"/>
</dbReference>
<evidence type="ECO:0000256" key="8">
    <source>
        <dbReference type="ARBA" id="ARBA00012187"/>
    </source>
</evidence>
<dbReference type="GO" id="GO:0005694">
    <property type="term" value="C:chromosome"/>
    <property type="evidence" value="ECO:0007669"/>
    <property type="project" value="UniProtKB-SubCell"/>
</dbReference>
<name>A0A833YMA1_9CHIR</name>
<evidence type="ECO:0000256" key="13">
    <source>
        <dbReference type="ARBA" id="ARBA00022679"/>
    </source>
</evidence>
<dbReference type="InterPro" id="IPR048414">
    <property type="entry name" value="PDRM9-like_Znf-C2H2"/>
</dbReference>
<feature type="domain" description="C2H2-type" evidence="44">
    <location>
        <begin position="530"/>
        <end position="552"/>
    </location>
</feature>
<evidence type="ECO:0000256" key="4">
    <source>
        <dbReference type="ARBA" id="ARBA00006991"/>
    </source>
</evidence>
<comment type="function">
    <text evidence="1">May be involved in transcriptional regulation.</text>
</comment>
<keyword evidence="25" id="KW-0469">Meiosis</keyword>
<dbReference type="SMART" id="SM00349">
    <property type="entry name" value="KRAB"/>
    <property type="match status" value="1"/>
</dbReference>
<keyword evidence="19" id="KW-0156">Chromatin regulator</keyword>
<feature type="domain" description="KRAB" evidence="46">
    <location>
        <begin position="26"/>
        <end position="96"/>
    </location>
</feature>
<comment type="catalytic activity">
    <reaction evidence="28">
        <text>N(6)-methyl-L-lysyl(20)-[histone H4] + S-adenosyl-L-methionine = N(6),N(6)-dimethyl-L-lysyl(20)-[histone H4] + S-adenosyl-L-homocysteine + H(+)</text>
        <dbReference type="Rhea" id="RHEA:60348"/>
        <dbReference type="Rhea" id="RHEA-COMP:15555"/>
        <dbReference type="Rhea" id="RHEA-COMP:15556"/>
        <dbReference type="ChEBI" id="CHEBI:15378"/>
        <dbReference type="ChEBI" id="CHEBI:57856"/>
        <dbReference type="ChEBI" id="CHEBI:59789"/>
        <dbReference type="ChEBI" id="CHEBI:61929"/>
        <dbReference type="ChEBI" id="CHEBI:61976"/>
        <dbReference type="EC" id="2.1.1.362"/>
    </reaction>
    <physiologicalReaction direction="left-to-right" evidence="28">
        <dbReference type="Rhea" id="RHEA:60349"/>
    </physiologicalReaction>
</comment>
<dbReference type="Pfam" id="PF01352">
    <property type="entry name" value="KRAB"/>
    <property type="match status" value="1"/>
</dbReference>
<dbReference type="EC" id="2.1.1.355" evidence="7"/>
<dbReference type="SUPFAM" id="SSF109640">
    <property type="entry name" value="KRAB domain (Kruppel-associated box)"/>
    <property type="match status" value="1"/>
</dbReference>
<dbReference type="PANTHER" id="PTHR16515">
    <property type="entry name" value="PR DOMAIN ZINC FINGER PROTEIN"/>
    <property type="match status" value="1"/>
</dbReference>
<evidence type="ECO:0000256" key="42">
    <source>
        <dbReference type="PROSITE-ProRule" id="PRU00042"/>
    </source>
</evidence>
<dbReference type="SMART" id="SM00355">
    <property type="entry name" value="ZnF_C2H2"/>
    <property type="match status" value="10"/>
</dbReference>
<evidence type="ECO:0000313" key="49">
    <source>
        <dbReference type="Proteomes" id="UP000664940"/>
    </source>
</evidence>
<dbReference type="Pfam" id="PF21549">
    <property type="entry name" value="PRDM2_PR"/>
    <property type="match status" value="1"/>
</dbReference>
<evidence type="ECO:0000256" key="20">
    <source>
        <dbReference type="ARBA" id="ARBA00023015"/>
    </source>
</evidence>
<evidence type="ECO:0000256" key="30">
    <source>
        <dbReference type="ARBA" id="ARBA00052676"/>
    </source>
</evidence>
<protein>
    <recommendedName>
        <fullName evidence="33">Histone-lysine N-methyltransferase PRDM9</fullName>
        <ecNumber evidence="6">2.1.1.354</ecNumber>
        <ecNumber evidence="7">2.1.1.355</ecNumber>
        <ecNumber evidence="5">2.1.1.359</ecNumber>
        <ecNumber evidence="8">2.1.1.361</ecNumber>
        <ecNumber evidence="9">2.1.1.362</ecNumber>
    </recommendedName>
    <alternativeName>
        <fullName evidence="35">PR domain zinc finger protein 9</fullName>
    </alternativeName>
    <alternativeName>
        <fullName evidence="41">PR domain-containing protein 9</fullName>
    </alternativeName>
    <alternativeName>
        <fullName evidence="37">Protein-lysine N-methyltransferase PRDM9</fullName>
    </alternativeName>
    <alternativeName>
        <fullName evidence="38">[histone H3]-lysine36 N-trimethyltransferase PRDM9</fullName>
    </alternativeName>
    <alternativeName>
        <fullName evidence="39">[histone H3]-lysine4 N-trimethyltransferase PRDM9</fullName>
    </alternativeName>
    <alternativeName>
        <fullName evidence="34">[histone H3]-lysine9 N-trimethyltransferase PRDM9</fullName>
    </alternativeName>
    <alternativeName>
        <fullName evidence="36">[histone H4]-N-methyl-L-lysine20 N-methyltransferase PRDM9</fullName>
    </alternativeName>
    <alternativeName>
        <fullName evidence="40">[histone H4]-lysine20 N-methyltransferase PRDM9</fullName>
    </alternativeName>
</protein>
<feature type="compositionally biased region" description="Basic and acidic residues" evidence="43">
    <location>
        <begin position="448"/>
        <end position="461"/>
    </location>
</feature>
<dbReference type="PANTHER" id="PTHR16515:SF10">
    <property type="entry name" value="HISTONE-LYSINE N-METHYLTRANSFERASE PRDM9-RELATED"/>
    <property type="match status" value="1"/>
</dbReference>
<keyword evidence="12" id="KW-0489">Methyltransferase</keyword>
<keyword evidence="11" id="KW-0488">Methylation</keyword>
<feature type="domain" description="C2H2-type" evidence="44">
    <location>
        <begin position="389"/>
        <end position="417"/>
    </location>
</feature>
<evidence type="ECO:0000256" key="43">
    <source>
        <dbReference type="SAM" id="MobiDB-lite"/>
    </source>
</evidence>
<dbReference type="GO" id="GO:0006355">
    <property type="term" value="P:regulation of DNA-templated transcription"/>
    <property type="evidence" value="ECO:0007669"/>
    <property type="project" value="InterPro"/>
</dbReference>
<evidence type="ECO:0000256" key="5">
    <source>
        <dbReference type="ARBA" id="ARBA00012178"/>
    </source>
</evidence>
<comment type="similarity">
    <text evidence="4">Belongs to the krueppel C2H2-type zinc-finger protein family.</text>
</comment>
<comment type="caution">
    <text evidence="48">The sequence shown here is derived from an EMBL/GenBank/DDBJ whole genome shotgun (WGS) entry which is preliminary data.</text>
</comment>
<dbReference type="PROSITE" id="PS00028">
    <property type="entry name" value="ZINC_FINGER_C2H2_1"/>
    <property type="match status" value="9"/>
</dbReference>
<keyword evidence="13" id="KW-0808">Transferase</keyword>
<dbReference type="InterPro" id="IPR001214">
    <property type="entry name" value="SET_dom"/>
</dbReference>
<accession>A0A833YMA1</accession>
<evidence type="ECO:0000256" key="32">
    <source>
        <dbReference type="ARBA" id="ARBA00052988"/>
    </source>
</evidence>
<evidence type="ECO:0000256" key="38">
    <source>
        <dbReference type="ARBA" id="ARBA00078684"/>
    </source>
</evidence>
<dbReference type="GO" id="GO:0043565">
    <property type="term" value="F:sequence-specific DNA binding"/>
    <property type="evidence" value="ECO:0007669"/>
    <property type="project" value="UniProtKB-ARBA"/>
</dbReference>
<evidence type="ECO:0000256" key="6">
    <source>
        <dbReference type="ARBA" id="ARBA00012182"/>
    </source>
</evidence>
<feature type="domain" description="C2H2-type" evidence="44">
    <location>
        <begin position="609"/>
        <end position="636"/>
    </location>
</feature>
<keyword evidence="24" id="KW-0539">Nucleus</keyword>